<sequence>MHLEAKYLQEKGCSDCFEYFVALTELPHQVYLLNPQEDVFLRLK</sequence>
<evidence type="ECO:0000313" key="2">
    <source>
        <dbReference type="Proteomes" id="UP000011135"/>
    </source>
</evidence>
<gene>
    <name evidence="1" type="ORF">C900_05524</name>
</gene>
<keyword evidence="2" id="KW-1185">Reference proteome</keyword>
<reference evidence="1 2" key="1">
    <citation type="submission" date="2012-12" db="EMBL/GenBank/DDBJ databases">
        <title>Genome assembly of Fulvivirga imtechensis AK7.</title>
        <authorList>
            <person name="Nupur N."/>
            <person name="Khatri I."/>
            <person name="Kumar R."/>
            <person name="Subramanian S."/>
            <person name="Pinnaka A."/>
        </authorList>
    </citation>
    <scope>NUCLEOTIDE SEQUENCE [LARGE SCALE GENOMIC DNA]</scope>
    <source>
        <strain evidence="1 2">AK7</strain>
    </source>
</reference>
<dbReference type="Proteomes" id="UP000011135">
    <property type="component" value="Unassembled WGS sequence"/>
</dbReference>
<dbReference type="AlphaFoldDB" id="L8JNC6"/>
<dbReference type="STRING" id="1237149.C900_05524"/>
<name>L8JNC6_9BACT</name>
<evidence type="ECO:0000313" key="1">
    <source>
        <dbReference type="EMBL" id="ELR69039.1"/>
    </source>
</evidence>
<protein>
    <submittedName>
        <fullName evidence="1">Uncharacterized protein</fullName>
    </submittedName>
</protein>
<dbReference type="EMBL" id="AMZN01000085">
    <property type="protein sequence ID" value="ELR69039.1"/>
    <property type="molecule type" value="Genomic_DNA"/>
</dbReference>
<accession>L8JNC6</accession>
<organism evidence="1 2">
    <name type="scientific">Fulvivirga imtechensis AK7</name>
    <dbReference type="NCBI Taxonomy" id="1237149"/>
    <lineage>
        <taxon>Bacteria</taxon>
        <taxon>Pseudomonadati</taxon>
        <taxon>Bacteroidota</taxon>
        <taxon>Cytophagia</taxon>
        <taxon>Cytophagales</taxon>
        <taxon>Fulvivirgaceae</taxon>
        <taxon>Fulvivirga</taxon>
    </lineage>
</organism>
<comment type="caution">
    <text evidence="1">The sequence shown here is derived from an EMBL/GenBank/DDBJ whole genome shotgun (WGS) entry which is preliminary data.</text>
</comment>
<proteinExistence type="predicted"/>